<dbReference type="PANTHER" id="PTHR33443">
    <property type="entry name" value="ZGC:112980"/>
    <property type="match status" value="1"/>
</dbReference>
<dbReference type="Proteomes" id="UP001632038">
    <property type="component" value="Unassembled WGS sequence"/>
</dbReference>
<keyword evidence="2" id="KW-1185">Reference proteome</keyword>
<sequence length="562" mass="61515">MENSSQWVLEISSDEDVGFGESREIGGYGICGGGFGDRDDCDWLSELLEEVGGDKDGEIDDVVLISETLATPPKKSRFESLKPSSEVVDDNDDCVVLDGDPDKPVVAEGNCRVGDDCVGGADDDVEIVGEKGEVACRDFPHARHLCVKFLFASTPHATHCSQCHCYVCDSLAPCSHWGTGVSSIDHCHATDKEDYWKIERKRIKNGDKPAPAVIPSSIPNSSHLRAFVQPTTQASSLAPQWSKSLFPKSPILCPVKAHFSTGPTAVRPVPVIRAPQSQLSHILKRPRLVGASSPSNSHLHVPRPTNPLKRCRVLHQTPVSTHQRILGTHHFRPVQQVSSSQSINNVVHPNYLHFPQQHFRPYVNTTNFVSTTAHLHPSVFRPKTYIPSQNAIGSQLNSRFVIPFNQCAGNINLANQYSQPQVLGNPNSTLFDMRSDIQNVNNHAQNANTNDLAWDNSSLIPENVQVQEAVQQSQSAGLFVNSPVQSGVEPVVDNNYQQQGVDNNGGCQFPESIPNGTFDFLFDSSMFENNSLPGVSEVPVSPLWNAYSPELASVDTGNLFDF</sequence>
<dbReference type="EMBL" id="JAVIJP010000013">
    <property type="protein sequence ID" value="KAL3645051.1"/>
    <property type="molecule type" value="Genomic_DNA"/>
</dbReference>
<accession>A0ABD3DRZ7</accession>
<dbReference type="PANTHER" id="PTHR33443:SF35">
    <property type="entry name" value="VQ DOMAIN-CONTAINING PROTEIN"/>
    <property type="match status" value="1"/>
</dbReference>
<evidence type="ECO:0000313" key="2">
    <source>
        <dbReference type="Proteomes" id="UP001632038"/>
    </source>
</evidence>
<evidence type="ECO:0000313" key="1">
    <source>
        <dbReference type="EMBL" id="KAL3645051.1"/>
    </source>
</evidence>
<organism evidence="1 2">
    <name type="scientific">Castilleja foliolosa</name>
    <dbReference type="NCBI Taxonomy" id="1961234"/>
    <lineage>
        <taxon>Eukaryota</taxon>
        <taxon>Viridiplantae</taxon>
        <taxon>Streptophyta</taxon>
        <taxon>Embryophyta</taxon>
        <taxon>Tracheophyta</taxon>
        <taxon>Spermatophyta</taxon>
        <taxon>Magnoliopsida</taxon>
        <taxon>eudicotyledons</taxon>
        <taxon>Gunneridae</taxon>
        <taxon>Pentapetalae</taxon>
        <taxon>asterids</taxon>
        <taxon>lamiids</taxon>
        <taxon>Lamiales</taxon>
        <taxon>Orobanchaceae</taxon>
        <taxon>Pedicularideae</taxon>
        <taxon>Castillejinae</taxon>
        <taxon>Castilleja</taxon>
    </lineage>
</organism>
<dbReference type="InterPro" id="IPR053234">
    <property type="entry name" value="RPM1_Interactor"/>
</dbReference>
<gene>
    <name evidence="1" type="ORF">CASFOL_010231</name>
</gene>
<comment type="caution">
    <text evidence="1">The sequence shown here is derived from an EMBL/GenBank/DDBJ whole genome shotgun (WGS) entry which is preliminary data.</text>
</comment>
<proteinExistence type="predicted"/>
<reference evidence="2" key="1">
    <citation type="journal article" date="2024" name="IScience">
        <title>Strigolactones Initiate the Formation of Haustorium-like Structures in Castilleja.</title>
        <authorList>
            <person name="Buerger M."/>
            <person name="Peterson D."/>
            <person name="Chory J."/>
        </authorList>
    </citation>
    <scope>NUCLEOTIDE SEQUENCE [LARGE SCALE GENOMIC DNA]</scope>
</reference>
<protein>
    <submittedName>
        <fullName evidence="1">Uncharacterized protein</fullName>
    </submittedName>
</protein>
<name>A0ABD3DRZ7_9LAMI</name>
<dbReference type="AlphaFoldDB" id="A0ABD3DRZ7"/>